<dbReference type="Proteomes" id="UP001163947">
    <property type="component" value="Plasmid pN2"/>
</dbReference>
<dbReference type="Pfam" id="PF13289">
    <property type="entry name" value="SIR2_2"/>
    <property type="match status" value="1"/>
</dbReference>
<organism evidence="1 2">
    <name type="scientific">Rhodococcus aetherivorans</name>
    <dbReference type="NCBI Taxonomy" id="191292"/>
    <lineage>
        <taxon>Bacteria</taxon>
        <taxon>Bacillati</taxon>
        <taxon>Actinomycetota</taxon>
        <taxon>Actinomycetes</taxon>
        <taxon>Mycobacteriales</taxon>
        <taxon>Nocardiaceae</taxon>
        <taxon>Rhodococcus</taxon>
    </lineage>
</organism>
<dbReference type="GeneID" id="83624358"/>
<proteinExistence type="predicted"/>
<dbReference type="EMBL" id="CP106983">
    <property type="protein sequence ID" value="UYF97169.1"/>
    <property type="molecule type" value="Genomic_DNA"/>
</dbReference>
<dbReference type="RefSeq" id="WP_263510441.1">
    <property type="nucleotide sequence ID" value="NZ_CP106983.1"/>
</dbReference>
<protein>
    <submittedName>
        <fullName evidence="1">SIR2 family protein</fullName>
    </submittedName>
</protein>
<geneLocation type="plasmid" evidence="1 2">
    <name>pN2</name>
</geneLocation>
<dbReference type="AlphaFoldDB" id="A0AA46NZ01"/>
<gene>
    <name evidence="1" type="ORF">OCS65_28060</name>
</gene>
<keyword evidence="1" id="KW-0614">Plasmid</keyword>
<reference evidence="1" key="1">
    <citation type="submission" date="2022-09" db="EMBL/GenBank/DDBJ databases">
        <title>The genome sequence of Rhodococcus aetherivorans N1.</title>
        <authorList>
            <person name="Jiang W."/>
        </authorList>
    </citation>
    <scope>NUCLEOTIDE SEQUENCE</scope>
    <source>
        <strain evidence="1">N1</strain>
        <plasmid evidence="1">pN2</plasmid>
    </source>
</reference>
<name>A0AA46NZ01_9NOCA</name>
<sequence length="446" mass="48526">MGVLLGAGASAAAGLPDWNTFAVELLTRSGAITDRDTAKAFLGGQDPAIVAEAAKDAAGNTWPSLLESALYGETPVDPAALHYAAAALAEKRGPETISLFTLNYDELLEVALHNVLDALGRSTGVFSRGKVRPRAPHGDYEVHHLHGFLPPGASADDSVVLTLSDYNKLGQRQVPWQVSALQETLQKGPLILAGTSYRDPDIRQWIHDLTSEDRDAEVLVFLAREGMGLDRTQFERVEMALKNQWSALGVHVIATHDYTDAAQALREFPHLGEDGYLTPRERASALWEKNVSQFSMLQQGDSNELEQDLAILQEMLPDLGNLTLWLTDGTGGLVRWAANDRTYKHPNHLRREVPGHDSPWIAGQCIGRNDLLIRELSRPGSTSRWHSVAATPVVAELPGGPALPCGVISAASTTAIDDAQIDEVNFAFAELSEKWSELLQTRMLSL</sequence>
<dbReference type="InterPro" id="IPR029035">
    <property type="entry name" value="DHS-like_NAD/FAD-binding_dom"/>
</dbReference>
<dbReference type="Gene3D" id="3.40.50.1220">
    <property type="entry name" value="TPP-binding domain"/>
    <property type="match status" value="1"/>
</dbReference>
<dbReference type="SUPFAM" id="SSF52467">
    <property type="entry name" value="DHS-like NAD/FAD-binding domain"/>
    <property type="match status" value="1"/>
</dbReference>
<accession>A0AA46NZ01</accession>
<evidence type="ECO:0000313" key="1">
    <source>
        <dbReference type="EMBL" id="UYF97169.1"/>
    </source>
</evidence>
<evidence type="ECO:0000313" key="2">
    <source>
        <dbReference type="Proteomes" id="UP001163947"/>
    </source>
</evidence>